<protein>
    <submittedName>
        <fullName evidence="1">Uncharacterized protein</fullName>
    </submittedName>
</protein>
<sequence>MNSRQKLLAIGSPIKPKLKGSTSYYVKEFKSNEEALFPKDILKRKAIFEIYTKGLLIHTFYISNSIAIPIPFEEIKSIHLVRGEERITPIPFSLMWILLKFKVRIQIARNFRLRYSEYYIAETELKIETSSFSALLISGGYTFEGQEKFFNKIKSNIKLTITK</sequence>
<organism evidence="1 2">
    <name type="scientific">Roseivirga seohaensis</name>
    <dbReference type="NCBI Taxonomy" id="1914963"/>
    <lineage>
        <taxon>Bacteria</taxon>
        <taxon>Pseudomonadati</taxon>
        <taxon>Bacteroidota</taxon>
        <taxon>Cytophagia</taxon>
        <taxon>Cytophagales</taxon>
        <taxon>Roseivirgaceae</taxon>
        <taxon>Roseivirga</taxon>
    </lineage>
</organism>
<name>A0A150XQZ8_9BACT</name>
<dbReference type="AlphaFoldDB" id="A0A150XQZ8"/>
<reference evidence="1 2" key="1">
    <citation type="submission" date="2016-01" db="EMBL/GenBank/DDBJ databases">
        <title>Genome sequencing of Roseivirga seohaensis SW-152.</title>
        <authorList>
            <person name="Selvaratnam C."/>
            <person name="Thevarajoo S."/>
            <person name="Goh K.M."/>
            <person name="Ee R."/>
            <person name="Chan K.-G."/>
            <person name="Chong C.S."/>
        </authorList>
    </citation>
    <scope>NUCLEOTIDE SEQUENCE [LARGE SCALE GENOMIC DNA]</scope>
    <source>
        <strain evidence="1 2">SW-152</strain>
    </source>
</reference>
<evidence type="ECO:0000313" key="1">
    <source>
        <dbReference type="EMBL" id="KYG81188.1"/>
    </source>
</evidence>
<dbReference type="RefSeq" id="WP_062302023.1">
    <property type="nucleotide sequence ID" value="NZ_LRPB01000045.1"/>
</dbReference>
<dbReference type="Proteomes" id="UP000075663">
    <property type="component" value="Unassembled WGS sequence"/>
</dbReference>
<dbReference type="STRING" id="1914963.AWW67_07465"/>
<gene>
    <name evidence="1" type="ORF">AWW67_07465</name>
</gene>
<proteinExistence type="predicted"/>
<accession>A0A150XQZ8</accession>
<comment type="caution">
    <text evidence="1">The sequence shown here is derived from an EMBL/GenBank/DDBJ whole genome shotgun (WGS) entry which is preliminary data.</text>
</comment>
<dbReference type="EMBL" id="LRPB01000045">
    <property type="protein sequence ID" value="KYG81188.1"/>
    <property type="molecule type" value="Genomic_DNA"/>
</dbReference>
<evidence type="ECO:0000313" key="2">
    <source>
        <dbReference type="Proteomes" id="UP000075663"/>
    </source>
</evidence>